<evidence type="ECO:0000313" key="4">
    <source>
        <dbReference type="Proteomes" id="UP001626550"/>
    </source>
</evidence>
<keyword evidence="4" id="KW-1185">Reference proteome</keyword>
<feature type="repeat" description="ANK" evidence="1">
    <location>
        <begin position="30"/>
        <end position="62"/>
    </location>
</feature>
<dbReference type="InterPro" id="IPR002110">
    <property type="entry name" value="Ankyrin_rpt"/>
</dbReference>
<gene>
    <name evidence="3" type="ORF">Ciccas_008249</name>
</gene>
<dbReference type="PROSITE" id="PS50088">
    <property type="entry name" value="ANK_REPEAT"/>
    <property type="match status" value="1"/>
</dbReference>
<reference evidence="3 4" key="1">
    <citation type="submission" date="2024-11" db="EMBL/GenBank/DDBJ databases">
        <title>Adaptive evolution of stress response genes in parasites aligns with host niche diversity.</title>
        <authorList>
            <person name="Hahn C."/>
            <person name="Resl P."/>
        </authorList>
    </citation>
    <scope>NUCLEOTIDE SEQUENCE [LARGE SCALE GENOMIC DNA]</scope>
    <source>
        <strain evidence="3">EGGRZ-B1_66</strain>
        <tissue evidence="3">Body</tissue>
    </source>
</reference>
<organism evidence="3 4">
    <name type="scientific">Cichlidogyrus casuarinus</name>
    <dbReference type="NCBI Taxonomy" id="1844966"/>
    <lineage>
        <taxon>Eukaryota</taxon>
        <taxon>Metazoa</taxon>
        <taxon>Spiralia</taxon>
        <taxon>Lophotrochozoa</taxon>
        <taxon>Platyhelminthes</taxon>
        <taxon>Monogenea</taxon>
        <taxon>Monopisthocotylea</taxon>
        <taxon>Dactylogyridea</taxon>
        <taxon>Ancyrocephalidae</taxon>
        <taxon>Cichlidogyrus</taxon>
    </lineage>
</organism>
<name>A0ABD2Q0I1_9PLAT</name>
<evidence type="ECO:0000313" key="3">
    <source>
        <dbReference type="EMBL" id="KAL3313154.1"/>
    </source>
</evidence>
<protein>
    <recommendedName>
        <fullName evidence="2">TRPM SLOG domain-containing protein</fullName>
    </recommendedName>
</protein>
<dbReference type="Pfam" id="PF00023">
    <property type="entry name" value="Ank"/>
    <property type="match status" value="1"/>
</dbReference>
<comment type="caution">
    <text evidence="3">The sequence shown here is derived from an EMBL/GenBank/DDBJ whole genome shotgun (WGS) entry which is preliminary data.</text>
</comment>
<feature type="domain" description="TRPM SLOG" evidence="2">
    <location>
        <begin position="235"/>
        <end position="293"/>
    </location>
</feature>
<dbReference type="Proteomes" id="UP001626550">
    <property type="component" value="Unassembled WGS sequence"/>
</dbReference>
<dbReference type="AlphaFoldDB" id="A0ABD2Q0I1"/>
<dbReference type="InterPro" id="IPR041491">
    <property type="entry name" value="TRPM_SLOG"/>
</dbReference>
<evidence type="ECO:0000259" key="2">
    <source>
        <dbReference type="Pfam" id="PF18139"/>
    </source>
</evidence>
<proteinExistence type="predicted"/>
<dbReference type="SUPFAM" id="SSF48403">
    <property type="entry name" value="Ankyrin repeat"/>
    <property type="match status" value="1"/>
</dbReference>
<dbReference type="Gene3D" id="1.25.40.20">
    <property type="entry name" value="Ankyrin repeat-containing domain"/>
    <property type="match status" value="1"/>
</dbReference>
<dbReference type="EMBL" id="JBJKFK010001420">
    <property type="protein sequence ID" value="KAL3313154.1"/>
    <property type="molecule type" value="Genomic_DNA"/>
</dbReference>
<evidence type="ECO:0000256" key="1">
    <source>
        <dbReference type="PROSITE-ProRule" id="PRU00023"/>
    </source>
</evidence>
<dbReference type="Pfam" id="PF18139">
    <property type="entry name" value="LSDAT_euk"/>
    <property type="match status" value="1"/>
</dbReference>
<sequence>MSARNCIRYILDSYHSSEEDNIINFKTYPEEITCLHISCAIGDYMSIELLLKRGASQDMRDQNKRVPMHYAALANVQSVLTLCSNKMDFVNEEDANEKTPFILAQNHKVQASIRFLQGIANCNVPKLVSTSRSSKIDDLKNKLMSVNLNRWIPLNIKSYACPFPHETYLLSRVDNVPTCQCWDPIDVHESLSSNPQFDQMIQQRFANADQTDYPFFEKPTDCFGQLESLNGQIGAQYCRLSDNTNPSLVSHLVSKIWKMSRPQLIISMYGSKLFDTHHVAILNNGLWNTAKNTSKTCS</sequence>
<accession>A0ABD2Q0I1</accession>
<dbReference type="InterPro" id="IPR036770">
    <property type="entry name" value="Ankyrin_rpt-contain_sf"/>
</dbReference>
<keyword evidence="1" id="KW-0040">ANK repeat</keyword>